<sequence length="273" mass="30107">MSGSESMTVVFNSASLQVVGEKTPLTFTGAIQEVECGTDHLAVLRQAEDKQESVLVLNRNGEQITELPFPDQCIVDFGFYTTTNEILWIETLNVSTGSPMTTISTYDLNKREVTGLIHVQNQLVNEIYITPKSMFVVCTNQIIRYIHEGNKEIYRSMIYGYETVDFSNASGTPTFLLTPRGGDFHTVRILTLAEDSAPAPVETTLQLPTEGVSAFIMGSRLVVASREQLFTYTLKGKLSATATFEQPIDTAVKLTDTKLLLSSNGMYYLSNAG</sequence>
<comment type="caution">
    <text evidence="1">The sequence shown here is derived from an EMBL/GenBank/DDBJ whole genome shotgun (WGS) entry which is preliminary data.</text>
</comment>
<name>A0A645B439_9ZZZZ</name>
<dbReference type="EMBL" id="VSSQ01017680">
    <property type="protein sequence ID" value="MPM60202.1"/>
    <property type="molecule type" value="Genomic_DNA"/>
</dbReference>
<evidence type="ECO:0000313" key="1">
    <source>
        <dbReference type="EMBL" id="MPM60202.1"/>
    </source>
</evidence>
<accession>A0A645B439</accession>
<protein>
    <submittedName>
        <fullName evidence="1">Uncharacterized protein</fullName>
    </submittedName>
</protein>
<proteinExistence type="predicted"/>
<dbReference type="AlphaFoldDB" id="A0A645B439"/>
<reference evidence="1" key="1">
    <citation type="submission" date="2019-08" db="EMBL/GenBank/DDBJ databases">
        <authorList>
            <person name="Kucharzyk K."/>
            <person name="Murdoch R.W."/>
            <person name="Higgins S."/>
            <person name="Loffler F."/>
        </authorList>
    </citation>
    <scope>NUCLEOTIDE SEQUENCE</scope>
</reference>
<gene>
    <name evidence="1" type="ORF">SDC9_107050</name>
</gene>
<organism evidence="1">
    <name type="scientific">bioreactor metagenome</name>
    <dbReference type="NCBI Taxonomy" id="1076179"/>
    <lineage>
        <taxon>unclassified sequences</taxon>
        <taxon>metagenomes</taxon>
        <taxon>ecological metagenomes</taxon>
    </lineage>
</organism>